<dbReference type="Pfam" id="PF00394">
    <property type="entry name" value="Cu-oxidase"/>
    <property type="match status" value="1"/>
</dbReference>
<name>A0ABR5MIL1_9BACI</name>
<evidence type="ECO:0000259" key="7">
    <source>
        <dbReference type="Pfam" id="PF07732"/>
    </source>
</evidence>
<dbReference type="CDD" id="cd13867">
    <property type="entry name" value="CuRO_2_CueO_FtsP"/>
    <property type="match status" value="1"/>
</dbReference>
<dbReference type="Pfam" id="PF07731">
    <property type="entry name" value="Cu-oxidase_2"/>
    <property type="match status" value="1"/>
</dbReference>
<reference evidence="8 9" key="1">
    <citation type="submission" date="2015-07" db="EMBL/GenBank/DDBJ databases">
        <title>High-quality draft genome sequence of Oceanobacillus caeni HM6, a bacillus isolated from a human feces.</title>
        <authorList>
            <person name="Kumar J."/>
            <person name="Verma M.K."/>
            <person name="Pandey R."/>
            <person name="Bhambi M."/>
            <person name="Chauhan N."/>
        </authorList>
    </citation>
    <scope>NUCLEOTIDE SEQUENCE [LARGE SCALE GENOMIC DNA]</scope>
    <source>
        <strain evidence="8 9">HM6</strain>
    </source>
</reference>
<dbReference type="Proteomes" id="UP000037854">
    <property type="component" value="Unassembled WGS sequence"/>
</dbReference>
<dbReference type="InterPro" id="IPR011706">
    <property type="entry name" value="Cu-oxidase_C"/>
</dbReference>
<keyword evidence="2" id="KW-0479">Metal-binding</keyword>
<dbReference type="InterPro" id="IPR045087">
    <property type="entry name" value="Cu-oxidase_fam"/>
</dbReference>
<dbReference type="CDD" id="cd13890">
    <property type="entry name" value="CuRO_3_CueO_FtsP"/>
    <property type="match status" value="1"/>
</dbReference>
<evidence type="ECO:0000256" key="1">
    <source>
        <dbReference type="ARBA" id="ARBA00010609"/>
    </source>
</evidence>
<feature type="region of interest" description="Disordered" evidence="4">
    <location>
        <begin position="485"/>
        <end position="505"/>
    </location>
</feature>
<protein>
    <submittedName>
        <fullName evidence="8">Copper oxidase</fullName>
    </submittedName>
</protein>
<evidence type="ECO:0000256" key="2">
    <source>
        <dbReference type="ARBA" id="ARBA00022723"/>
    </source>
</evidence>
<keyword evidence="3" id="KW-0560">Oxidoreductase</keyword>
<evidence type="ECO:0000259" key="5">
    <source>
        <dbReference type="Pfam" id="PF00394"/>
    </source>
</evidence>
<evidence type="ECO:0000256" key="4">
    <source>
        <dbReference type="SAM" id="MobiDB-lite"/>
    </source>
</evidence>
<feature type="domain" description="Plastocyanin-like" evidence="6">
    <location>
        <begin position="370"/>
        <end position="479"/>
    </location>
</feature>
<dbReference type="EMBL" id="LGTK01000033">
    <property type="protein sequence ID" value="KPH74302.1"/>
    <property type="molecule type" value="Genomic_DNA"/>
</dbReference>
<organism evidence="8 9">
    <name type="scientific">Oceanobacillus caeni</name>
    <dbReference type="NCBI Taxonomy" id="405946"/>
    <lineage>
        <taxon>Bacteria</taxon>
        <taxon>Bacillati</taxon>
        <taxon>Bacillota</taxon>
        <taxon>Bacilli</taxon>
        <taxon>Bacillales</taxon>
        <taxon>Bacillaceae</taxon>
        <taxon>Oceanobacillus</taxon>
    </lineage>
</organism>
<dbReference type="Pfam" id="PF07732">
    <property type="entry name" value="Cu-oxidase_3"/>
    <property type="match status" value="1"/>
</dbReference>
<keyword evidence="9" id="KW-1185">Reference proteome</keyword>
<dbReference type="SUPFAM" id="SSF49503">
    <property type="entry name" value="Cupredoxins"/>
    <property type="match status" value="3"/>
</dbReference>
<evidence type="ECO:0000313" key="9">
    <source>
        <dbReference type="Proteomes" id="UP000037854"/>
    </source>
</evidence>
<dbReference type="InterPro" id="IPR002355">
    <property type="entry name" value="Cu_oxidase_Cu_BS"/>
</dbReference>
<gene>
    <name evidence="8" type="ORF">AFL42_10425</name>
</gene>
<evidence type="ECO:0000256" key="3">
    <source>
        <dbReference type="ARBA" id="ARBA00023002"/>
    </source>
</evidence>
<feature type="compositionally biased region" description="Basic and acidic residues" evidence="4">
    <location>
        <begin position="492"/>
        <end position="505"/>
    </location>
</feature>
<dbReference type="PROSITE" id="PS00080">
    <property type="entry name" value="MULTICOPPER_OXIDASE2"/>
    <property type="match status" value="1"/>
</dbReference>
<comment type="similarity">
    <text evidence="1">Belongs to the multicopper oxidase family.</text>
</comment>
<comment type="caution">
    <text evidence="8">The sequence shown here is derived from an EMBL/GenBank/DDBJ whole genome shotgun (WGS) entry which is preliminary data.</text>
</comment>
<dbReference type="Gene3D" id="2.60.40.420">
    <property type="entry name" value="Cupredoxins - blue copper proteins"/>
    <property type="match status" value="3"/>
</dbReference>
<dbReference type="CDD" id="cd04232">
    <property type="entry name" value="CuRO_1_CueO_FtsP"/>
    <property type="match status" value="1"/>
</dbReference>
<feature type="domain" description="Plastocyanin-like" evidence="7">
    <location>
        <begin position="85"/>
        <end position="191"/>
    </location>
</feature>
<sequence>MVLFLRNRKEVKQKLKLYRRLIVPFGLLLVFGLAGCNSNETVTNVGKLEFQQALKIPELLEPTIESDGTKHFSLTMEPGTTEFFPGEITDTWGINGSYLGPTIRVSRGDKVSFDVVNKLGETSTLHWHGMMLPPAMDGGPHQMIEAGETWSPHWTIDQPSATTWYHPHLHGKTAQHVYRGLAGMFIIDDEDSKKLPSNYGVDDIPLIVQDKLFTSDGQLSEDDDTPYGMLGDEILVNGTYDPFLKVTASQVRFRLLNGSNARAYNFGFTDGRSFQLVANDAGLLNEPVTLERFMLSPGERAEIVVAFEPEEETILRSYSSGAGITNGEFDLLKIVADSELTGSSPISKQLSSIEPIEVPADAKVRQFKLTMENEINDKLMDMYRIDEVVPAGTKEIWEIHNFGSEHNFHIHDAAFRVLDINDKEPPEYARGRKDTVFIPHGASVRIAVEFGNYTDLNYPLMYHCHLLKHEDEGMMDQFLLVEPGTESQVPTELRDDGVEHPHNGH</sequence>
<evidence type="ECO:0000259" key="6">
    <source>
        <dbReference type="Pfam" id="PF07731"/>
    </source>
</evidence>
<evidence type="ECO:0000313" key="8">
    <source>
        <dbReference type="EMBL" id="KPH74302.1"/>
    </source>
</evidence>
<accession>A0ABR5MIL1</accession>
<dbReference type="PANTHER" id="PTHR48267:SF1">
    <property type="entry name" value="BILIRUBIN OXIDASE"/>
    <property type="match status" value="1"/>
</dbReference>
<dbReference type="PANTHER" id="PTHR48267">
    <property type="entry name" value="CUPREDOXIN SUPERFAMILY PROTEIN"/>
    <property type="match status" value="1"/>
</dbReference>
<dbReference type="InterPro" id="IPR008972">
    <property type="entry name" value="Cupredoxin"/>
</dbReference>
<proteinExistence type="inferred from homology"/>
<dbReference type="InterPro" id="IPR001117">
    <property type="entry name" value="Cu-oxidase_2nd"/>
</dbReference>
<feature type="domain" description="Plastocyanin-like" evidence="5">
    <location>
        <begin position="230"/>
        <end position="308"/>
    </location>
</feature>
<dbReference type="InterPro" id="IPR011707">
    <property type="entry name" value="Cu-oxidase-like_N"/>
</dbReference>